<evidence type="ECO:0000313" key="1">
    <source>
        <dbReference type="EMBL" id="GAX91593.1"/>
    </source>
</evidence>
<name>A0A292YS45_9BACL</name>
<accession>A0A292YS45</accession>
<gene>
    <name evidence="1" type="ORF">EFBL_3283</name>
</gene>
<organism evidence="1 2">
    <name type="scientific">Effusibacillus lacus</name>
    <dbReference type="NCBI Taxonomy" id="1348429"/>
    <lineage>
        <taxon>Bacteria</taxon>
        <taxon>Bacillati</taxon>
        <taxon>Bacillota</taxon>
        <taxon>Bacilli</taxon>
        <taxon>Bacillales</taxon>
        <taxon>Alicyclobacillaceae</taxon>
        <taxon>Effusibacillus</taxon>
    </lineage>
</organism>
<dbReference type="InterPro" id="IPR026838">
    <property type="entry name" value="YheC/D"/>
</dbReference>
<reference evidence="2" key="1">
    <citation type="submission" date="2017-07" db="EMBL/GenBank/DDBJ databases">
        <title>Draft genome sequence of Effusibacillus lacus strain skLN1.</title>
        <authorList>
            <person name="Watanabe M."/>
            <person name="Kojima H."/>
            <person name="Fukui M."/>
        </authorList>
    </citation>
    <scope>NUCLEOTIDE SEQUENCE [LARGE SCALE GENOMIC DNA]</scope>
    <source>
        <strain evidence="2">skLN1</strain>
    </source>
</reference>
<proteinExistence type="predicted"/>
<dbReference type="RefSeq" id="WP_231705868.1">
    <property type="nucleotide sequence ID" value="NZ_BDUF01000106.1"/>
</dbReference>
<keyword evidence="2" id="KW-1185">Reference proteome</keyword>
<sequence length="364" mass="41865">MQTADLGVLVGELQMKAALRGRYGFEYLPFYTEAASRAGKTVVFFTPRSFSVGKRLVRAYHWNPSAQTYQEGIYRLPTVIHNRALLIKQKDKQIYSHIVHNGSVLYNRTMRFDKWRVHRQLGRHLPTAGYLPQTETLVSAKQIVKWLDRFPVIYLKPRSGSLGIGVIRLRRTPEGVKVTRTVNGRFRQNTIPHHQIQLLYKRLEKRPYLIQEGISMLRHRRQPVDFRVSVQKSGTGMWTVSGIVAKIGKEGSHATNLAVGGKAVAARRLLERVFGMQKANVVYGRLKQSGLLIARQLERMDPHVADLGLDLTVTRNGAVKFFEANGRDLRITFRNARQRKMWRNTFQNPIRYGIFLLNKQNFSS</sequence>
<dbReference type="SUPFAM" id="SSF56059">
    <property type="entry name" value="Glutathione synthetase ATP-binding domain-like"/>
    <property type="match status" value="1"/>
</dbReference>
<dbReference type="AlphaFoldDB" id="A0A292YS45"/>
<dbReference type="EMBL" id="BDUF01000106">
    <property type="protein sequence ID" value="GAX91593.1"/>
    <property type="molecule type" value="Genomic_DNA"/>
</dbReference>
<dbReference type="Proteomes" id="UP000217785">
    <property type="component" value="Unassembled WGS sequence"/>
</dbReference>
<evidence type="ECO:0000313" key="2">
    <source>
        <dbReference type="Proteomes" id="UP000217785"/>
    </source>
</evidence>
<dbReference type="Pfam" id="PF14398">
    <property type="entry name" value="ATPgrasp_YheCD"/>
    <property type="match status" value="1"/>
</dbReference>
<protein>
    <recommendedName>
        <fullName evidence="3">YheC/YheD family protein</fullName>
    </recommendedName>
</protein>
<evidence type="ECO:0008006" key="3">
    <source>
        <dbReference type="Google" id="ProtNLM"/>
    </source>
</evidence>
<comment type="caution">
    <text evidence="1">The sequence shown here is derived from an EMBL/GenBank/DDBJ whole genome shotgun (WGS) entry which is preliminary data.</text>
</comment>